<dbReference type="AlphaFoldDB" id="A0A5N4A0L0"/>
<dbReference type="Proteomes" id="UP000327044">
    <property type="component" value="Unassembled WGS sequence"/>
</dbReference>
<feature type="region of interest" description="Disordered" evidence="2">
    <location>
        <begin position="288"/>
        <end position="319"/>
    </location>
</feature>
<dbReference type="EMBL" id="VVIM01000735">
    <property type="protein sequence ID" value="KAB0790829.1"/>
    <property type="molecule type" value="Genomic_DNA"/>
</dbReference>
<dbReference type="InterPro" id="IPR004875">
    <property type="entry name" value="DDE_SF_endonuclease_dom"/>
</dbReference>
<protein>
    <recommendedName>
        <fullName evidence="3">DDE-1 domain-containing protein</fullName>
    </recommendedName>
</protein>
<comment type="caution">
    <text evidence="4">The sequence shown here is derived from an EMBL/GenBank/DDBJ whole genome shotgun (WGS) entry which is preliminary data.</text>
</comment>
<dbReference type="InterPro" id="IPR009057">
    <property type="entry name" value="Homeodomain-like_sf"/>
</dbReference>
<keyword evidence="5" id="KW-1185">Reference proteome</keyword>
<evidence type="ECO:0000313" key="5">
    <source>
        <dbReference type="Proteomes" id="UP000327044"/>
    </source>
</evidence>
<sequence>MVMTYKRKVGARPYQNYDEAVLQRAVNIKLNTSRSYKDIADEFGIPAATIFRKVKNKHSKQPGGQIILTKQDEVAIKNAILVASEFSQNIKASRAEISPEVINKYFDKLEESFDSVSPEAIVNYDETNFCDDPGKSKVVVQRGTKRAEKIMDTSKSSTSVMFSVSASGVTLPPYIVYKADHIWQTWTERGPDGARCNRTKSGWFDQNIFEDWFFTIALPYFKRLPPGPKILIGQSVSADDITSSTSSASNVKKIPRKKRCLEESSAIDETEKENAAVTSAAICKKESQKKRRLNRKENNAEESESDEANQLIPDDSSNHEENEIIDEAELTEELDSEVNVEEKVHLEKMLVGDFLLCDLNTVKGSKIRYITEVMEIEDENLFQCSFLRQNSKNHNVYIYPHNTDIATVTKDEIVKILSVPEKLRRGGVRFKEAFI</sequence>
<dbReference type="SUPFAM" id="SSF46689">
    <property type="entry name" value="Homeodomain-like"/>
    <property type="match status" value="1"/>
</dbReference>
<evidence type="ECO:0000259" key="3">
    <source>
        <dbReference type="Pfam" id="PF03184"/>
    </source>
</evidence>
<dbReference type="InParanoid" id="A0A5N4A0L0"/>
<name>A0A5N4A0L0_PHOPY</name>
<dbReference type="GO" id="GO:0003676">
    <property type="term" value="F:nucleic acid binding"/>
    <property type="evidence" value="ECO:0007669"/>
    <property type="project" value="InterPro"/>
</dbReference>
<evidence type="ECO:0000313" key="4">
    <source>
        <dbReference type="EMBL" id="KAB0790829.1"/>
    </source>
</evidence>
<reference evidence="4 5" key="1">
    <citation type="journal article" date="2018" name="Elife">
        <title>Firefly genomes illuminate parallel origins of bioluminescence in beetles.</title>
        <authorList>
            <person name="Fallon T.R."/>
            <person name="Lower S.E."/>
            <person name="Chang C.H."/>
            <person name="Bessho-Uehara M."/>
            <person name="Martin G.J."/>
            <person name="Bewick A.J."/>
            <person name="Behringer M."/>
            <person name="Debat H.J."/>
            <person name="Wong I."/>
            <person name="Day J.C."/>
            <person name="Suvorov A."/>
            <person name="Silva C.J."/>
            <person name="Stanger-Hall K.F."/>
            <person name="Hall D.W."/>
            <person name="Schmitz R.J."/>
            <person name="Nelson D.R."/>
            <person name="Lewis S.M."/>
            <person name="Shigenobu S."/>
            <person name="Bybee S.M."/>
            <person name="Larracuente A.M."/>
            <person name="Oba Y."/>
            <person name="Weng J.K."/>
        </authorList>
    </citation>
    <scope>NUCLEOTIDE SEQUENCE [LARGE SCALE GENOMIC DNA]</scope>
    <source>
        <strain evidence="4">1611_PpyrPB1</strain>
        <tissue evidence="4">Whole body</tissue>
    </source>
</reference>
<comment type="subcellular location">
    <subcellularLocation>
        <location evidence="1">Nucleus</location>
    </subcellularLocation>
</comment>
<evidence type="ECO:0000256" key="2">
    <source>
        <dbReference type="SAM" id="MobiDB-lite"/>
    </source>
</evidence>
<proteinExistence type="predicted"/>
<accession>A0A5N4A0L0</accession>
<dbReference type="Pfam" id="PF03184">
    <property type="entry name" value="DDE_1"/>
    <property type="match status" value="1"/>
</dbReference>
<evidence type="ECO:0000256" key="1">
    <source>
        <dbReference type="ARBA" id="ARBA00004123"/>
    </source>
</evidence>
<gene>
    <name evidence="4" type="ORF">PPYR_15131</name>
</gene>
<organism evidence="4 5">
    <name type="scientific">Photinus pyralis</name>
    <name type="common">Common eastern firefly</name>
    <name type="synonym">Lampyris pyralis</name>
    <dbReference type="NCBI Taxonomy" id="7054"/>
    <lineage>
        <taxon>Eukaryota</taxon>
        <taxon>Metazoa</taxon>
        <taxon>Ecdysozoa</taxon>
        <taxon>Arthropoda</taxon>
        <taxon>Hexapoda</taxon>
        <taxon>Insecta</taxon>
        <taxon>Pterygota</taxon>
        <taxon>Neoptera</taxon>
        <taxon>Endopterygota</taxon>
        <taxon>Coleoptera</taxon>
        <taxon>Polyphaga</taxon>
        <taxon>Elateriformia</taxon>
        <taxon>Elateroidea</taxon>
        <taxon>Lampyridae</taxon>
        <taxon>Lampyrinae</taxon>
        <taxon>Photinus</taxon>
    </lineage>
</organism>
<feature type="domain" description="DDE-1" evidence="3">
    <location>
        <begin position="158"/>
        <end position="217"/>
    </location>
</feature>
<dbReference type="GO" id="GO:0005634">
    <property type="term" value="C:nucleus"/>
    <property type="evidence" value="ECO:0007669"/>
    <property type="project" value="UniProtKB-SubCell"/>
</dbReference>